<protein>
    <submittedName>
        <fullName evidence="2">Uncharacterized protein</fullName>
    </submittedName>
</protein>
<evidence type="ECO:0000256" key="1">
    <source>
        <dbReference type="ARBA" id="ARBA00005651"/>
    </source>
</evidence>
<reference evidence="2 3" key="1">
    <citation type="journal article" date="2020" name="Microorganisms">
        <title>Osmotic Adaptation and Compatible Solute Biosynthesis of Phototrophic Bacteria as Revealed from Genome Analyses.</title>
        <authorList>
            <person name="Imhoff J.F."/>
            <person name="Rahn T."/>
            <person name="Kunzel S."/>
            <person name="Keller A."/>
            <person name="Neulinger S.C."/>
        </authorList>
    </citation>
    <scope>NUCLEOTIDE SEQUENCE [LARGE SCALE GENOMIC DNA]</scope>
    <source>
        <strain evidence="2 3">DSM 6210</strain>
    </source>
</reference>
<gene>
    <name evidence="2" type="ORF">CKO31_01100</name>
</gene>
<comment type="similarity">
    <text evidence="1">Belongs to the UPF0175 family.</text>
</comment>
<organism evidence="2 3">
    <name type="scientific">Thiohalocapsa halophila</name>
    <dbReference type="NCBI Taxonomy" id="69359"/>
    <lineage>
        <taxon>Bacteria</taxon>
        <taxon>Pseudomonadati</taxon>
        <taxon>Pseudomonadota</taxon>
        <taxon>Gammaproteobacteria</taxon>
        <taxon>Chromatiales</taxon>
        <taxon>Chromatiaceae</taxon>
        <taxon>Thiohalocapsa</taxon>
    </lineage>
</organism>
<dbReference type="Proteomes" id="UP000748752">
    <property type="component" value="Unassembled WGS sequence"/>
</dbReference>
<dbReference type="RefSeq" id="WP_200233197.1">
    <property type="nucleotide sequence ID" value="NZ_NRRV01000001.1"/>
</dbReference>
<dbReference type="PANTHER" id="PTHR37525">
    <property type="entry name" value="UPF0175 PROTEIN SSL1255"/>
    <property type="match status" value="1"/>
</dbReference>
<sequence length="83" mass="9121">MIQITVDIPEGSLASLHKDPESFAREMRIAAAVQWYARRELSQERAAELAGLSRPAFVDALGRYGVSLFQADAAELVREAMDG</sequence>
<dbReference type="PANTHER" id="PTHR37525:SF1">
    <property type="entry name" value="UPF0175 PROTEIN SSL1255"/>
    <property type="match status" value="1"/>
</dbReference>
<proteinExistence type="inferred from homology"/>
<dbReference type="InterPro" id="IPR005368">
    <property type="entry name" value="UPF0175"/>
</dbReference>
<dbReference type="Pfam" id="PF03683">
    <property type="entry name" value="UPF0175"/>
    <property type="match status" value="1"/>
</dbReference>
<dbReference type="InterPro" id="IPR052264">
    <property type="entry name" value="UPF0175_domain"/>
</dbReference>
<comment type="caution">
    <text evidence="2">The sequence shown here is derived from an EMBL/GenBank/DDBJ whole genome shotgun (WGS) entry which is preliminary data.</text>
</comment>
<keyword evidence="3" id="KW-1185">Reference proteome</keyword>
<dbReference type="EMBL" id="NRRV01000001">
    <property type="protein sequence ID" value="MBK1629351.1"/>
    <property type="molecule type" value="Genomic_DNA"/>
</dbReference>
<name>A0ABS1CCZ5_9GAMM</name>
<evidence type="ECO:0000313" key="2">
    <source>
        <dbReference type="EMBL" id="MBK1629351.1"/>
    </source>
</evidence>
<accession>A0ABS1CCZ5</accession>
<evidence type="ECO:0000313" key="3">
    <source>
        <dbReference type="Proteomes" id="UP000748752"/>
    </source>
</evidence>